<dbReference type="Pfam" id="PF02554">
    <property type="entry name" value="CstA"/>
    <property type="match status" value="1"/>
</dbReference>
<comment type="subcellular location">
    <subcellularLocation>
        <location evidence="1">Cell membrane</location>
        <topology evidence="1">Multi-pass membrane protein</topology>
    </subcellularLocation>
</comment>
<keyword evidence="11" id="KW-1185">Reference proteome</keyword>
<feature type="transmembrane region" description="Helical" evidence="8">
    <location>
        <begin position="62"/>
        <end position="80"/>
    </location>
</feature>
<dbReference type="InterPro" id="IPR051605">
    <property type="entry name" value="CstA"/>
</dbReference>
<gene>
    <name evidence="10" type="ORF">GB883_08165</name>
</gene>
<evidence type="ECO:0000313" key="11">
    <source>
        <dbReference type="Proteomes" id="UP000451860"/>
    </source>
</evidence>
<evidence type="ECO:0000256" key="7">
    <source>
        <dbReference type="ARBA" id="ARBA00023136"/>
    </source>
</evidence>
<feature type="transmembrane region" description="Helical" evidence="8">
    <location>
        <begin position="497"/>
        <end position="514"/>
    </location>
</feature>
<feature type="transmembrane region" description="Helical" evidence="8">
    <location>
        <begin position="283"/>
        <end position="305"/>
    </location>
</feature>
<keyword evidence="6 8" id="KW-1133">Transmembrane helix</keyword>
<dbReference type="PANTHER" id="PTHR30252">
    <property type="entry name" value="INNER MEMBRANE PEPTIDE TRANSPORTER"/>
    <property type="match status" value="1"/>
</dbReference>
<feature type="transmembrane region" description="Helical" evidence="8">
    <location>
        <begin position="121"/>
        <end position="139"/>
    </location>
</feature>
<evidence type="ECO:0000313" key="10">
    <source>
        <dbReference type="EMBL" id="KAE8764571.1"/>
    </source>
</evidence>
<dbReference type="OrthoDB" id="9761224at2"/>
<dbReference type="Proteomes" id="UP000451860">
    <property type="component" value="Unassembled WGS sequence"/>
</dbReference>
<evidence type="ECO:0000256" key="2">
    <source>
        <dbReference type="ARBA" id="ARBA00007755"/>
    </source>
</evidence>
<evidence type="ECO:0000256" key="3">
    <source>
        <dbReference type="ARBA" id="ARBA00022448"/>
    </source>
</evidence>
<feature type="transmembrane region" description="Helical" evidence="8">
    <location>
        <begin position="350"/>
        <end position="370"/>
    </location>
</feature>
<comment type="caution">
    <text evidence="10">The sequence shown here is derived from an EMBL/GenBank/DDBJ whole genome shotgun (WGS) entry which is preliminary data.</text>
</comment>
<evidence type="ECO:0000256" key="4">
    <source>
        <dbReference type="ARBA" id="ARBA00022475"/>
    </source>
</evidence>
<protein>
    <submittedName>
        <fullName evidence="10">Carbon starvation protein A</fullName>
    </submittedName>
</protein>
<keyword evidence="4" id="KW-1003">Cell membrane</keyword>
<reference evidence="10 11" key="1">
    <citation type="submission" date="2019-10" db="EMBL/GenBank/DDBJ databases">
        <title>Georgenia wutianyii sp. nov. and Georgenia yuyongxinii sp. nov. isolated from plateau pika (Ochotona curzoniae) in the Qinghai-Tibet plateau of China.</title>
        <authorList>
            <person name="Tian Z."/>
        </authorList>
    </citation>
    <scope>NUCLEOTIDE SEQUENCE [LARGE SCALE GENOMIC DNA]</scope>
    <source>
        <strain evidence="10 11">DSM 21501</strain>
    </source>
</reference>
<dbReference type="PANTHER" id="PTHR30252:SF3">
    <property type="entry name" value="PYRUVATE_PROTON SYMPORTER BTST"/>
    <property type="match status" value="1"/>
</dbReference>
<dbReference type="AlphaFoldDB" id="A0A7J5UQT6"/>
<keyword evidence="3" id="KW-0813">Transport</keyword>
<feature type="transmembrane region" description="Helical" evidence="8">
    <location>
        <begin position="577"/>
        <end position="601"/>
    </location>
</feature>
<dbReference type="InterPro" id="IPR003706">
    <property type="entry name" value="CstA_N"/>
</dbReference>
<accession>A0A7J5UQT6</accession>
<keyword evidence="7 8" id="KW-0472">Membrane</keyword>
<dbReference type="RefSeq" id="WP_152204145.1">
    <property type="nucleotide sequence ID" value="NZ_VUKF01000044.1"/>
</dbReference>
<feature type="transmembrane region" description="Helical" evidence="8">
    <location>
        <begin position="217"/>
        <end position="237"/>
    </location>
</feature>
<organism evidence="10 11">
    <name type="scientific">Georgenia thermotolerans</name>
    <dbReference type="NCBI Taxonomy" id="527326"/>
    <lineage>
        <taxon>Bacteria</taxon>
        <taxon>Bacillati</taxon>
        <taxon>Actinomycetota</taxon>
        <taxon>Actinomycetes</taxon>
        <taxon>Micrococcales</taxon>
        <taxon>Bogoriellaceae</taxon>
        <taxon>Georgenia</taxon>
    </lineage>
</organism>
<sequence>MLDTKVSEHVTVVRTNPDRPPVAIIDRSPMTPRKKLLFAAIALVAAVAWAMIAFVRGEAVNARWFVIAAVGTYIIAYRFYARLIEYKVVQPRDDRATPAEIYRNGKDYEPTDRRVLFGHHFAAIAGAGPLVGPVLAAQMGYLPSLIWIVIGGVLAGAVQDYLVLTLSTRRRGRSLGQMVRDETGTIGGVAGLIGVFAIMIIIIAVLGLVVVNALAESPWGVFSIAMTIPIALFMGVYLRYLRPGKVAEVSAIGVGLLLLAIIAGGWVNNTAWGQEYLTLSKVTLAWCLIIYGFAASVLPVWLLLAPRDYLSTYMKVGTIALLAIGILWVGPQVEAPAVSHFALAGTGPAFAGKLFPFLFITIACGALSGFHSLISSGTTPKMLEKESQAKIIGYGGMLTESFVAVMALVTAVVIDQHLYFAMNAPATMTGGTPETAAAYVNGLGLGAPDTTPAAIAGAAQSVGEHSIISRTGGAPTLAFGMSQVFASALGGDALKAFWYHFAIMFEALFILTTVDAGTRVARFMLTDTLGNLGGSFKKFRDPSWRVGAWVASAVVVGLWGAILLMGVTDPLGGINTLFPLFGISNQLLAAIALTVVFVVVMKKKLYKWAWIPGVPLAWDLIVTMTASFQKIFSPDPAIGYWAQNRRFVEAKAAGQTSLGTATDPAAMDAVIRNTYIQTTLQALFAVLVLIVFFAGMVMVIRSVRAGGLPTTEEGEEPSHRFAPTGLVATQFEKDIEKEWLAVAPEGVFHGAQGHAQDRAQENAAERPR</sequence>
<feature type="transmembrane region" description="Helical" evidence="8">
    <location>
        <begin position="312"/>
        <end position="330"/>
    </location>
</feature>
<feature type="transmembrane region" description="Helical" evidence="8">
    <location>
        <begin position="682"/>
        <end position="700"/>
    </location>
</feature>
<feature type="transmembrane region" description="Helical" evidence="8">
    <location>
        <begin position="36"/>
        <end position="56"/>
    </location>
</feature>
<feature type="transmembrane region" description="Helical" evidence="8">
    <location>
        <begin position="249"/>
        <end position="267"/>
    </location>
</feature>
<dbReference type="GO" id="GO:0005886">
    <property type="term" value="C:plasma membrane"/>
    <property type="evidence" value="ECO:0007669"/>
    <property type="project" value="UniProtKB-SubCell"/>
</dbReference>
<keyword evidence="5 8" id="KW-0812">Transmembrane</keyword>
<evidence type="ECO:0000259" key="9">
    <source>
        <dbReference type="Pfam" id="PF02554"/>
    </source>
</evidence>
<dbReference type="GO" id="GO:0009267">
    <property type="term" value="P:cellular response to starvation"/>
    <property type="evidence" value="ECO:0007669"/>
    <property type="project" value="InterPro"/>
</dbReference>
<feature type="transmembrane region" description="Helical" evidence="8">
    <location>
        <begin position="185"/>
        <end position="211"/>
    </location>
</feature>
<feature type="transmembrane region" description="Helical" evidence="8">
    <location>
        <begin position="546"/>
        <end position="565"/>
    </location>
</feature>
<name>A0A7J5UQT6_9MICO</name>
<evidence type="ECO:0000256" key="1">
    <source>
        <dbReference type="ARBA" id="ARBA00004651"/>
    </source>
</evidence>
<dbReference type="EMBL" id="WHJE01000028">
    <property type="protein sequence ID" value="KAE8764571.1"/>
    <property type="molecule type" value="Genomic_DNA"/>
</dbReference>
<comment type="similarity">
    <text evidence="2">Belongs to the peptide transporter carbon starvation (CstA) (TC 2.A.114) family.</text>
</comment>
<feature type="transmembrane region" description="Helical" evidence="8">
    <location>
        <begin position="391"/>
        <end position="414"/>
    </location>
</feature>
<feature type="domain" description="CstA N-terminal" evidence="9">
    <location>
        <begin position="61"/>
        <end position="626"/>
    </location>
</feature>
<proteinExistence type="inferred from homology"/>
<evidence type="ECO:0000256" key="8">
    <source>
        <dbReference type="SAM" id="Phobius"/>
    </source>
</evidence>
<evidence type="ECO:0000256" key="6">
    <source>
        <dbReference type="ARBA" id="ARBA00022989"/>
    </source>
</evidence>
<feature type="transmembrane region" description="Helical" evidence="8">
    <location>
        <begin position="145"/>
        <end position="164"/>
    </location>
</feature>
<evidence type="ECO:0000256" key="5">
    <source>
        <dbReference type="ARBA" id="ARBA00022692"/>
    </source>
</evidence>